<evidence type="ECO:0000313" key="5">
    <source>
        <dbReference type="EMBL" id="EWT04797.1"/>
    </source>
</evidence>
<dbReference type="SUPFAM" id="SSF52540">
    <property type="entry name" value="P-loop containing nucleoside triphosphate hydrolases"/>
    <property type="match status" value="1"/>
</dbReference>
<dbReference type="InterPro" id="IPR036388">
    <property type="entry name" value="WH-like_DNA-bd_sf"/>
</dbReference>
<dbReference type="Proteomes" id="UP000019494">
    <property type="component" value="Unassembled WGS sequence"/>
</dbReference>
<gene>
    <name evidence="5" type="ORF">N864_08015</name>
</gene>
<reference evidence="6" key="1">
    <citation type="submission" date="2013-08" db="EMBL/GenBank/DDBJ databases">
        <title>Intrasporangium oryzae NRRL B-24470.</title>
        <authorList>
            <person name="Liu H."/>
            <person name="Wang G."/>
        </authorList>
    </citation>
    <scope>NUCLEOTIDE SEQUENCE [LARGE SCALE GENOMIC DNA]</scope>
    <source>
        <strain evidence="6">Q5-1</strain>
    </source>
</reference>
<dbReference type="InterPro" id="IPR041664">
    <property type="entry name" value="AAA_16"/>
</dbReference>
<keyword evidence="6" id="KW-1185">Reference proteome</keyword>
<dbReference type="AlphaFoldDB" id="W9GI00"/>
<dbReference type="EMBL" id="AWQS01000185">
    <property type="protein sequence ID" value="EWT04797.1"/>
    <property type="molecule type" value="Genomic_DNA"/>
</dbReference>
<proteinExistence type="predicted"/>
<feature type="region of interest" description="Disordered" evidence="3">
    <location>
        <begin position="862"/>
        <end position="888"/>
    </location>
</feature>
<feature type="domain" description="HTH luxR-type" evidence="4">
    <location>
        <begin position="806"/>
        <end position="871"/>
    </location>
</feature>
<dbReference type="GO" id="GO:0005524">
    <property type="term" value="F:ATP binding"/>
    <property type="evidence" value="ECO:0007669"/>
    <property type="project" value="UniProtKB-KW"/>
</dbReference>
<dbReference type="InterPro" id="IPR000792">
    <property type="entry name" value="Tscrpt_reg_LuxR_C"/>
</dbReference>
<dbReference type="InterPro" id="IPR016032">
    <property type="entry name" value="Sig_transdc_resp-reg_C-effctor"/>
</dbReference>
<protein>
    <submittedName>
        <fullName evidence="5">LuxR family transcriptional regulator</fullName>
    </submittedName>
</protein>
<dbReference type="Gene3D" id="1.10.10.10">
    <property type="entry name" value="Winged helix-like DNA-binding domain superfamily/Winged helix DNA-binding domain"/>
    <property type="match status" value="1"/>
</dbReference>
<organism evidence="5 6">
    <name type="scientific">Intrasporangium chromatireducens Q5-1</name>
    <dbReference type="NCBI Taxonomy" id="584657"/>
    <lineage>
        <taxon>Bacteria</taxon>
        <taxon>Bacillati</taxon>
        <taxon>Actinomycetota</taxon>
        <taxon>Actinomycetes</taxon>
        <taxon>Micrococcales</taxon>
        <taxon>Intrasporangiaceae</taxon>
        <taxon>Intrasporangium</taxon>
    </lineage>
</organism>
<evidence type="ECO:0000256" key="3">
    <source>
        <dbReference type="SAM" id="MobiDB-lite"/>
    </source>
</evidence>
<dbReference type="CDD" id="cd06170">
    <property type="entry name" value="LuxR_C_like"/>
    <property type="match status" value="1"/>
</dbReference>
<dbReference type="OrthoDB" id="3691954at2"/>
<dbReference type="GO" id="GO:0004016">
    <property type="term" value="F:adenylate cyclase activity"/>
    <property type="evidence" value="ECO:0007669"/>
    <property type="project" value="TreeGrafter"/>
</dbReference>
<comment type="caution">
    <text evidence="5">The sequence shown here is derived from an EMBL/GenBank/DDBJ whole genome shotgun (WGS) entry which is preliminary data.</text>
</comment>
<evidence type="ECO:0000259" key="4">
    <source>
        <dbReference type="PROSITE" id="PS50043"/>
    </source>
</evidence>
<dbReference type="InterPro" id="IPR027417">
    <property type="entry name" value="P-loop_NTPase"/>
</dbReference>
<dbReference type="PROSITE" id="PS50043">
    <property type="entry name" value="HTH_LUXR_2"/>
    <property type="match status" value="1"/>
</dbReference>
<evidence type="ECO:0000256" key="1">
    <source>
        <dbReference type="ARBA" id="ARBA00022741"/>
    </source>
</evidence>
<keyword evidence="1" id="KW-0547">Nucleotide-binding</keyword>
<accession>W9GI00</accession>
<dbReference type="Pfam" id="PF00196">
    <property type="entry name" value="GerE"/>
    <property type="match status" value="1"/>
</dbReference>
<keyword evidence="2" id="KW-0067">ATP-binding</keyword>
<evidence type="ECO:0000256" key="2">
    <source>
        <dbReference type="ARBA" id="ARBA00022840"/>
    </source>
</evidence>
<name>W9GI00_9MICO</name>
<dbReference type="PRINTS" id="PR00038">
    <property type="entry name" value="HTHLUXR"/>
</dbReference>
<dbReference type="GO" id="GO:0003677">
    <property type="term" value="F:DNA binding"/>
    <property type="evidence" value="ECO:0007669"/>
    <property type="project" value="InterPro"/>
</dbReference>
<evidence type="ECO:0000313" key="6">
    <source>
        <dbReference type="Proteomes" id="UP000019494"/>
    </source>
</evidence>
<dbReference type="SMART" id="SM00421">
    <property type="entry name" value="HTH_LUXR"/>
    <property type="match status" value="1"/>
</dbReference>
<dbReference type="Gene3D" id="3.40.50.300">
    <property type="entry name" value="P-loop containing nucleotide triphosphate hydrolases"/>
    <property type="match status" value="1"/>
</dbReference>
<dbReference type="SUPFAM" id="SSF46894">
    <property type="entry name" value="C-terminal effector domain of the bipartite response regulators"/>
    <property type="match status" value="1"/>
</dbReference>
<dbReference type="PATRIC" id="fig|584657.3.peg.3327"/>
<dbReference type="GO" id="GO:0005737">
    <property type="term" value="C:cytoplasm"/>
    <property type="evidence" value="ECO:0007669"/>
    <property type="project" value="TreeGrafter"/>
</dbReference>
<dbReference type="GO" id="GO:0006355">
    <property type="term" value="P:regulation of DNA-templated transcription"/>
    <property type="evidence" value="ECO:0007669"/>
    <property type="project" value="InterPro"/>
</dbReference>
<dbReference type="Pfam" id="PF13191">
    <property type="entry name" value="AAA_16"/>
    <property type="match status" value="1"/>
</dbReference>
<dbReference type="PANTHER" id="PTHR16305:SF28">
    <property type="entry name" value="GUANYLATE CYCLASE DOMAIN-CONTAINING PROTEIN"/>
    <property type="match status" value="1"/>
</dbReference>
<dbReference type="Gene3D" id="1.25.40.10">
    <property type="entry name" value="Tetratricopeptide repeat domain"/>
    <property type="match status" value="2"/>
</dbReference>
<sequence length="888" mass="94632">MGLVERETQLRSLGLYLDDAMAGHGRLVYVSGEAGVGKSALVNALAEGSAGRARVGFAYCDGSSTPSPLAPLRELLPALPQGVWPAGAARPDVFANVLAALREVSTDAPYLLVVEDAHWADQATIDLLLHLARRIHTCSALVIVTFRPEDVESNYGLRVLLGVTASATGTRRVDVPPLSARGVAALVAERREQSGGAIDPARLHEITHGNAFYVTEVLSSGLDVIPDKCRDAVLARLASLSPDGQQALEIVALAGPRADVDLLEELLRGGLTALDEALARGLLVESDGAITFRHELARIVVAQEIPVGRRIHLHRRLHRALQVRAADQSRLAYHADAGDLSPAAVEHATAAGRSASELGAHREAARQFERALRHMAKLPRPEGSDDAVAELKWALGYELYITGRTAEAADAIEESRRIWEDRGDTTKVGDAWRCLSRLLWFEGRNADAEAAAGRALQLLEGPPTTELAYAYSNMTQLRMLSSDAEATRRWGARTLAVVDSLAEGRARTELRAHALNNLGTIEVVAGQVPDGVAMLEESLGLARAGELHEHAARAYVNLSSSAAVQRRHEDARHHLTEGIAYCTERDLDSWTSYLVAIDAELQVNRGRLEDAVRHAEAVLAHPALPSSARLGPLIALAHVRGRRGESGCDDLVARAQRLADGIGEVQAVAPVAALRCELAWIAGRDCDAAATARQVADLVQTADCRWNRGAVLRWVPQAQQDPAGKEVAPPYAAEIAGHYDEAARLWAELDSPFDQGLSLARSGDPDGMQQAIDIFDGMGAAAAAARVRGDLRRLGQRVRPAPSGRVGKHPAGLTPRESQVAELVARGMTDAEIAAHLVIARRTAEHHVAAILAKLGVDSRRALAATPASTEPAPSPPATPSTASAPSG</sequence>
<dbReference type="PANTHER" id="PTHR16305">
    <property type="entry name" value="TESTICULAR SOLUBLE ADENYLYL CYCLASE"/>
    <property type="match status" value="1"/>
</dbReference>
<dbReference type="InterPro" id="IPR011990">
    <property type="entry name" value="TPR-like_helical_dom_sf"/>
</dbReference>
<dbReference type="RefSeq" id="WP_051518714.1">
    <property type="nucleotide sequence ID" value="NZ_AWQS01000185.1"/>
</dbReference>
<dbReference type="SUPFAM" id="SSF48452">
    <property type="entry name" value="TPR-like"/>
    <property type="match status" value="2"/>
</dbReference>